<keyword evidence="1" id="KW-0812">Transmembrane</keyword>
<dbReference type="EMBL" id="HBUF01259765">
    <property type="protein sequence ID" value="CAG6682576.1"/>
    <property type="molecule type" value="Transcribed_RNA"/>
</dbReference>
<dbReference type="EMBL" id="HBUF01039410">
    <property type="protein sequence ID" value="CAG6617609.1"/>
    <property type="molecule type" value="Transcribed_RNA"/>
</dbReference>
<keyword evidence="1" id="KW-0472">Membrane</keyword>
<dbReference type="EMBL" id="HBUF01584123">
    <property type="protein sequence ID" value="CAG6771220.1"/>
    <property type="molecule type" value="Transcribed_RNA"/>
</dbReference>
<dbReference type="EMBL" id="HBUF01415881">
    <property type="protein sequence ID" value="CAG6739863.1"/>
    <property type="molecule type" value="Transcribed_RNA"/>
</dbReference>
<keyword evidence="1" id="KW-1133">Transmembrane helix</keyword>
<dbReference type="EMBL" id="HBUF01039411">
    <property type="protein sequence ID" value="CAG6617610.1"/>
    <property type="molecule type" value="Transcribed_RNA"/>
</dbReference>
<proteinExistence type="predicted"/>
<reference evidence="2" key="1">
    <citation type="submission" date="2021-05" db="EMBL/GenBank/DDBJ databases">
        <authorList>
            <person name="Alioto T."/>
            <person name="Alioto T."/>
            <person name="Gomez Garrido J."/>
        </authorList>
    </citation>
    <scope>NUCLEOTIDE SEQUENCE</scope>
</reference>
<evidence type="ECO:0000256" key="1">
    <source>
        <dbReference type="SAM" id="Phobius"/>
    </source>
</evidence>
<sequence length="100" mass="11387">MVLVWNRSTTILNTTNIVLVVLLPLCFLLFSLGPLLNNISTEEISPLAFEQVTHFLFSHLVEVQTIRRIIRSAQDRLGVEHSHILGSEKIRDLLVNVRDV</sequence>
<evidence type="ECO:0000313" key="2">
    <source>
        <dbReference type="EMBL" id="CAG6617609.1"/>
    </source>
</evidence>
<organism evidence="2">
    <name type="scientific">Cacopsylla melanoneura</name>
    <dbReference type="NCBI Taxonomy" id="428564"/>
    <lineage>
        <taxon>Eukaryota</taxon>
        <taxon>Metazoa</taxon>
        <taxon>Ecdysozoa</taxon>
        <taxon>Arthropoda</taxon>
        <taxon>Hexapoda</taxon>
        <taxon>Insecta</taxon>
        <taxon>Pterygota</taxon>
        <taxon>Neoptera</taxon>
        <taxon>Paraneoptera</taxon>
        <taxon>Hemiptera</taxon>
        <taxon>Sternorrhyncha</taxon>
        <taxon>Psylloidea</taxon>
        <taxon>Psyllidae</taxon>
        <taxon>Psyllinae</taxon>
        <taxon>Cacopsylla</taxon>
    </lineage>
</organism>
<name>A0A8D8LVV6_9HEMI</name>
<accession>A0A8D8LVV6</accession>
<dbReference type="EMBL" id="HBUF01259766">
    <property type="protein sequence ID" value="CAG6682577.1"/>
    <property type="molecule type" value="Transcribed_RNA"/>
</dbReference>
<feature type="transmembrane region" description="Helical" evidence="1">
    <location>
        <begin position="17"/>
        <end position="36"/>
    </location>
</feature>
<dbReference type="AlphaFoldDB" id="A0A8D8LVV6"/>
<protein>
    <submittedName>
        <fullName evidence="2">Uncharacterized protein</fullName>
    </submittedName>
</protein>